<dbReference type="InterPro" id="IPR036179">
    <property type="entry name" value="Ig-like_dom_sf"/>
</dbReference>
<organism evidence="4 5">
    <name type="scientific">Fukomys damarensis</name>
    <name type="common">Damaraland mole rat</name>
    <name type="synonym">Cryptomys damarensis</name>
    <dbReference type="NCBI Taxonomy" id="885580"/>
    <lineage>
        <taxon>Eukaryota</taxon>
        <taxon>Metazoa</taxon>
        <taxon>Chordata</taxon>
        <taxon>Craniata</taxon>
        <taxon>Vertebrata</taxon>
        <taxon>Euteleostomi</taxon>
        <taxon>Mammalia</taxon>
        <taxon>Eutheria</taxon>
        <taxon>Euarchontoglires</taxon>
        <taxon>Glires</taxon>
        <taxon>Rodentia</taxon>
        <taxon>Hystricomorpha</taxon>
        <taxon>Bathyergidae</taxon>
        <taxon>Fukomys</taxon>
    </lineage>
</organism>
<dbReference type="PANTHER" id="PTHR23411">
    <property type="entry name" value="TAPASIN"/>
    <property type="match status" value="1"/>
</dbReference>
<gene>
    <name evidence="4" type="ORF">H920_05944</name>
</gene>
<dbReference type="CDD" id="cd07699">
    <property type="entry name" value="IgC1_L"/>
    <property type="match status" value="1"/>
</dbReference>
<keyword evidence="5" id="KW-1185">Reference proteome</keyword>
<dbReference type="InterPro" id="IPR013783">
    <property type="entry name" value="Ig-like_fold"/>
</dbReference>
<dbReference type="SMART" id="SM00407">
    <property type="entry name" value="IGc1"/>
    <property type="match status" value="1"/>
</dbReference>
<evidence type="ECO:0000256" key="2">
    <source>
        <dbReference type="ARBA" id="ARBA00023319"/>
    </source>
</evidence>
<dbReference type="EMBL" id="KN122139">
    <property type="protein sequence ID" value="KFO32621.1"/>
    <property type="molecule type" value="Genomic_DNA"/>
</dbReference>
<keyword evidence="2" id="KW-0393">Immunoglobulin domain</keyword>
<proteinExistence type="predicted"/>
<evidence type="ECO:0000259" key="3">
    <source>
        <dbReference type="PROSITE" id="PS50835"/>
    </source>
</evidence>
<name>A0A091EBH5_FUKDA</name>
<reference evidence="4 5" key="1">
    <citation type="submission" date="2013-11" db="EMBL/GenBank/DDBJ databases">
        <title>The Damaraland mole rat (Fukomys damarensis) genome and evolution of African mole rats.</title>
        <authorList>
            <person name="Gladyshev V.N."/>
            <person name="Fang X."/>
        </authorList>
    </citation>
    <scope>NUCLEOTIDE SEQUENCE [LARGE SCALE GENOMIC DNA]</scope>
    <source>
        <tissue evidence="4">Liver</tissue>
    </source>
</reference>
<accession>A0A091EBH5</accession>
<evidence type="ECO:0000313" key="4">
    <source>
        <dbReference type="EMBL" id="KFO32621.1"/>
    </source>
</evidence>
<dbReference type="Proteomes" id="UP000028990">
    <property type="component" value="Unassembled WGS sequence"/>
</dbReference>
<feature type="domain" description="Ig-like" evidence="3">
    <location>
        <begin position="87"/>
        <end position="183"/>
    </location>
</feature>
<dbReference type="InterPro" id="IPR050380">
    <property type="entry name" value="Immune_Resp_Modulators"/>
</dbReference>
<evidence type="ECO:0000256" key="1">
    <source>
        <dbReference type="ARBA" id="ARBA00023157"/>
    </source>
</evidence>
<sequence length="187" mass="20542">MAMSATVLQMTFSRSLTRLCVMNMVLALNMLYLHNLQYDAHVLEIILCHPGEPGGVVPSLVLKLDKGAIHHFGTSVHHHNTGTVAQPTVSISPPSSEELTSGSATIVCFINNFYPKNINVKWKVDGAESQKVPQNSFTEQDSKDSTYSLSSTLTLPTTEYNQHNVFTCEVSQEGGQPITKSFNKNEC</sequence>
<dbReference type="InterPro" id="IPR007110">
    <property type="entry name" value="Ig-like_dom"/>
</dbReference>
<dbReference type="FunFam" id="2.60.40.10:FF:000283">
    <property type="entry name" value="Immunoglobulin kappa constant"/>
    <property type="match status" value="1"/>
</dbReference>
<dbReference type="PROSITE" id="PS50835">
    <property type="entry name" value="IG_LIKE"/>
    <property type="match status" value="1"/>
</dbReference>
<dbReference type="AlphaFoldDB" id="A0A091EBH5"/>
<protein>
    <submittedName>
        <fullName evidence="4">Ig kappa chain C region</fullName>
    </submittedName>
</protein>
<keyword evidence="1" id="KW-1015">Disulfide bond</keyword>
<dbReference type="InterPro" id="IPR003597">
    <property type="entry name" value="Ig_C1-set"/>
</dbReference>
<evidence type="ECO:0000313" key="5">
    <source>
        <dbReference type="Proteomes" id="UP000028990"/>
    </source>
</evidence>
<dbReference type="Pfam" id="PF07654">
    <property type="entry name" value="C1-set"/>
    <property type="match status" value="1"/>
</dbReference>
<dbReference type="SUPFAM" id="SSF48726">
    <property type="entry name" value="Immunoglobulin"/>
    <property type="match status" value="1"/>
</dbReference>
<dbReference type="Gene3D" id="2.60.40.10">
    <property type="entry name" value="Immunoglobulins"/>
    <property type="match status" value="1"/>
</dbReference>